<evidence type="ECO:0000313" key="3">
    <source>
        <dbReference type="Proteomes" id="UP000694419"/>
    </source>
</evidence>
<proteinExistence type="predicted"/>
<name>A0A8C3JLL7_9CHAR</name>
<feature type="region of interest" description="Disordered" evidence="1">
    <location>
        <begin position="92"/>
        <end position="145"/>
    </location>
</feature>
<feature type="compositionally biased region" description="Basic and acidic residues" evidence="1">
    <location>
        <begin position="133"/>
        <end position="145"/>
    </location>
</feature>
<reference evidence="2" key="1">
    <citation type="submission" date="2025-08" db="UniProtKB">
        <authorList>
            <consortium name="Ensembl"/>
        </authorList>
    </citation>
    <scope>IDENTIFICATION</scope>
</reference>
<dbReference type="Pfam" id="PF15314">
    <property type="entry name" value="PRAP"/>
    <property type="match status" value="1"/>
</dbReference>
<dbReference type="Proteomes" id="UP000694419">
    <property type="component" value="Unplaced"/>
</dbReference>
<dbReference type="InterPro" id="IPR027922">
    <property type="entry name" value="PRAP"/>
</dbReference>
<evidence type="ECO:0000313" key="2">
    <source>
        <dbReference type="Ensembl" id="ENSCPGP00000009147.1"/>
    </source>
</evidence>
<accession>A0A8C3JLL7</accession>
<dbReference type="AlphaFoldDB" id="A0A8C3JLL7"/>
<dbReference type="Ensembl" id="ENSCPGT00000010034.1">
    <property type="protein sequence ID" value="ENSCPGP00000009147.1"/>
    <property type="gene ID" value="ENSCPGG00000006495.1"/>
</dbReference>
<keyword evidence="3" id="KW-1185">Reference proteome</keyword>
<sequence>MSCGCRQGLWVQRGAVGAGRHRQGLWVQRGAVGAGRHRQGLWVQSGAVGAGRHRQGLWVQAGTNVEPPEEDEITSEVEPGLKVFSSSAWARGGPLQAQVGPEEDRDQLYHPWDNAGEADAHRPPQMLSLEVQRGPEEDRDHLYHG</sequence>
<organism evidence="2 3">
    <name type="scientific">Calidris pygmaea</name>
    <name type="common">Spoon-billed sandpiper</name>
    <dbReference type="NCBI Taxonomy" id="425635"/>
    <lineage>
        <taxon>Eukaryota</taxon>
        <taxon>Metazoa</taxon>
        <taxon>Chordata</taxon>
        <taxon>Craniata</taxon>
        <taxon>Vertebrata</taxon>
        <taxon>Euteleostomi</taxon>
        <taxon>Archelosauria</taxon>
        <taxon>Archosauria</taxon>
        <taxon>Dinosauria</taxon>
        <taxon>Saurischia</taxon>
        <taxon>Theropoda</taxon>
        <taxon>Coelurosauria</taxon>
        <taxon>Aves</taxon>
        <taxon>Neognathae</taxon>
        <taxon>Neoaves</taxon>
        <taxon>Charadriiformes</taxon>
        <taxon>Scolopacidae</taxon>
        <taxon>Calidris</taxon>
    </lineage>
</organism>
<evidence type="ECO:0000256" key="1">
    <source>
        <dbReference type="SAM" id="MobiDB-lite"/>
    </source>
</evidence>
<reference evidence="2" key="2">
    <citation type="submission" date="2025-09" db="UniProtKB">
        <authorList>
            <consortium name="Ensembl"/>
        </authorList>
    </citation>
    <scope>IDENTIFICATION</scope>
</reference>
<protein>
    <submittedName>
        <fullName evidence="2">Uncharacterized protein</fullName>
    </submittedName>
</protein>